<accession>A0A844ZI62</accession>
<feature type="region of interest" description="Disordered" evidence="1">
    <location>
        <begin position="79"/>
        <end position="103"/>
    </location>
</feature>
<dbReference type="AlphaFoldDB" id="A0A844ZI62"/>
<evidence type="ECO:0000313" key="3">
    <source>
        <dbReference type="Proteomes" id="UP000435243"/>
    </source>
</evidence>
<evidence type="ECO:0000256" key="1">
    <source>
        <dbReference type="SAM" id="MobiDB-lite"/>
    </source>
</evidence>
<proteinExistence type="predicted"/>
<feature type="non-terminal residue" evidence="2">
    <location>
        <position position="1"/>
    </location>
</feature>
<gene>
    <name evidence="2" type="ORF">GRI32_05450</name>
</gene>
<keyword evidence="3" id="KW-1185">Reference proteome</keyword>
<dbReference type="EMBL" id="WTYY01000003">
    <property type="protein sequence ID" value="MXO88181.1"/>
    <property type="molecule type" value="Genomic_DNA"/>
</dbReference>
<name>A0A844ZI62_9SPHN</name>
<feature type="compositionally biased region" description="Polar residues" evidence="1">
    <location>
        <begin position="79"/>
        <end position="89"/>
    </location>
</feature>
<organism evidence="2 3">
    <name type="scientific">Alteraurantiacibacter aestuarii</name>
    <dbReference type="NCBI Taxonomy" id="650004"/>
    <lineage>
        <taxon>Bacteria</taxon>
        <taxon>Pseudomonadati</taxon>
        <taxon>Pseudomonadota</taxon>
        <taxon>Alphaproteobacteria</taxon>
        <taxon>Sphingomonadales</taxon>
        <taxon>Erythrobacteraceae</taxon>
        <taxon>Alteraurantiacibacter</taxon>
    </lineage>
</organism>
<evidence type="ECO:0000313" key="2">
    <source>
        <dbReference type="EMBL" id="MXO88181.1"/>
    </source>
</evidence>
<protein>
    <submittedName>
        <fullName evidence="2">Uncharacterized protein</fullName>
    </submittedName>
</protein>
<reference evidence="2 3" key="1">
    <citation type="submission" date="2019-12" db="EMBL/GenBank/DDBJ databases">
        <title>Genomic-based taxomic classification of the family Erythrobacteraceae.</title>
        <authorList>
            <person name="Xu L."/>
        </authorList>
    </citation>
    <scope>NUCLEOTIDE SEQUENCE [LARGE SCALE GENOMIC DNA]</scope>
    <source>
        <strain evidence="2 3">JCM 16339</strain>
    </source>
</reference>
<dbReference type="Proteomes" id="UP000435243">
    <property type="component" value="Unassembled WGS sequence"/>
</dbReference>
<sequence>PPPPPPPPPPVIVEPPVVPEVPVIEPQLTSSTYVELPDEVTTAAAALVEEADTETSFGMDFPKMFNPPAVSEQGLVTDAVTSGGDSATNAWKGDEDEEEQDED</sequence>
<feature type="compositionally biased region" description="Acidic residues" evidence="1">
    <location>
        <begin position="94"/>
        <end position="103"/>
    </location>
</feature>
<comment type="caution">
    <text evidence="2">The sequence shown here is derived from an EMBL/GenBank/DDBJ whole genome shotgun (WGS) entry which is preliminary data.</text>
</comment>